<comment type="caution">
    <text evidence="2">The sequence shown here is derived from an EMBL/GenBank/DDBJ whole genome shotgun (WGS) entry which is preliminary data.</text>
</comment>
<sequence>MGAQIPSEAGDFGQLLEAVSTPAELRELLHADGVDDKVIVEFVRAAGVDEVLDRIFGLMGSRFVPEKAGGGAGSVQWNVKTPDGTRTYHLDIADGRAAGGRGAPAKPTVTLGVSLVSLLRLCTGELNGVTGVMTGKIKISGDMMFGAKMQSWFDYS</sequence>
<gene>
    <name evidence="2" type="ORF">ACFPCY_42280</name>
</gene>
<dbReference type="EMBL" id="JBHSIT010000022">
    <property type="protein sequence ID" value="MFC4913974.1"/>
    <property type="molecule type" value="Genomic_DNA"/>
</dbReference>
<dbReference type="Proteomes" id="UP001595872">
    <property type="component" value="Unassembled WGS sequence"/>
</dbReference>
<dbReference type="RefSeq" id="WP_378265423.1">
    <property type="nucleotide sequence ID" value="NZ_JBHSIT010000022.1"/>
</dbReference>
<reference evidence="3" key="1">
    <citation type="journal article" date="2019" name="Int. J. Syst. Evol. Microbiol.">
        <title>The Global Catalogue of Microorganisms (GCM) 10K type strain sequencing project: providing services to taxonomists for standard genome sequencing and annotation.</title>
        <authorList>
            <consortium name="The Broad Institute Genomics Platform"/>
            <consortium name="The Broad Institute Genome Sequencing Center for Infectious Disease"/>
            <person name="Wu L."/>
            <person name="Ma J."/>
        </authorList>
    </citation>
    <scope>NUCLEOTIDE SEQUENCE [LARGE SCALE GENOMIC DNA]</scope>
    <source>
        <strain evidence="3">KLKA75</strain>
    </source>
</reference>
<organism evidence="2 3">
    <name type="scientific">Actinomadura gamaensis</name>
    <dbReference type="NCBI Taxonomy" id="1763541"/>
    <lineage>
        <taxon>Bacteria</taxon>
        <taxon>Bacillati</taxon>
        <taxon>Actinomycetota</taxon>
        <taxon>Actinomycetes</taxon>
        <taxon>Streptosporangiales</taxon>
        <taxon>Thermomonosporaceae</taxon>
        <taxon>Actinomadura</taxon>
    </lineage>
</organism>
<dbReference type="Pfam" id="PF02036">
    <property type="entry name" value="SCP2"/>
    <property type="match status" value="1"/>
</dbReference>
<keyword evidence="3" id="KW-1185">Reference proteome</keyword>
<dbReference type="SUPFAM" id="SSF55718">
    <property type="entry name" value="SCP-like"/>
    <property type="match status" value="1"/>
</dbReference>
<dbReference type="InterPro" id="IPR003033">
    <property type="entry name" value="SCP2_sterol-bd_dom"/>
</dbReference>
<evidence type="ECO:0000259" key="1">
    <source>
        <dbReference type="Pfam" id="PF02036"/>
    </source>
</evidence>
<dbReference type="InterPro" id="IPR036527">
    <property type="entry name" value="SCP2_sterol-bd_dom_sf"/>
</dbReference>
<accession>A0ABV9UCQ2</accession>
<evidence type="ECO:0000313" key="2">
    <source>
        <dbReference type="EMBL" id="MFC4913974.1"/>
    </source>
</evidence>
<protein>
    <submittedName>
        <fullName evidence="2">SCP2 sterol-binding domain-containing protein</fullName>
    </submittedName>
</protein>
<feature type="domain" description="SCP2" evidence="1">
    <location>
        <begin position="72"/>
        <end position="153"/>
    </location>
</feature>
<proteinExistence type="predicted"/>
<name>A0ABV9UCQ2_9ACTN</name>
<evidence type="ECO:0000313" key="3">
    <source>
        <dbReference type="Proteomes" id="UP001595872"/>
    </source>
</evidence>
<dbReference type="Gene3D" id="3.30.1050.10">
    <property type="entry name" value="SCP2 sterol-binding domain"/>
    <property type="match status" value="1"/>
</dbReference>